<evidence type="ECO:0000313" key="1">
    <source>
        <dbReference type="EMBL" id="EAA15694.1"/>
    </source>
</evidence>
<gene>
    <name evidence="1" type="ORF">PY03907</name>
</gene>
<sequence length="195" mass="23272">NHKNKSVHVISTYYHNKLLTSFEKKTNHDYKNKSNILIYNIYYRLHTNINKKFWINSEHDNRCKKKKKKYFTDIYCTKFSYEIPIDTRYISTCYSDKTGYNNNTNGEENINSCGNYDAILISNGKLFLDCISPNEINTNIMKNKMINIKNKITNIKNNNFSIYADVENVQFYWYVQRKIINSDAFTFLVIISKRK</sequence>
<name>Q7RHS6_PLAYO</name>
<feature type="non-terminal residue" evidence="1">
    <location>
        <position position="1"/>
    </location>
</feature>
<dbReference type="InParanoid" id="Q7RHS6"/>
<keyword evidence="2" id="KW-1185">Reference proteome</keyword>
<dbReference type="PaxDb" id="73239-Q7RHS6"/>
<proteinExistence type="predicted"/>
<accession>Q7RHS6</accession>
<dbReference type="Proteomes" id="UP000008553">
    <property type="component" value="Unassembled WGS sequence"/>
</dbReference>
<evidence type="ECO:0000313" key="2">
    <source>
        <dbReference type="Proteomes" id="UP000008553"/>
    </source>
</evidence>
<organism evidence="1 2">
    <name type="scientific">Plasmodium yoelii yoelii</name>
    <dbReference type="NCBI Taxonomy" id="73239"/>
    <lineage>
        <taxon>Eukaryota</taxon>
        <taxon>Sar</taxon>
        <taxon>Alveolata</taxon>
        <taxon>Apicomplexa</taxon>
        <taxon>Aconoidasida</taxon>
        <taxon>Haemosporida</taxon>
        <taxon>Plasmodiidae</taxon>
        <taxon>Plasmodium</taxon>
        <taxon>Plasmodium (Vinckeia)</taxon>
    </lineage>
</organism>
<protein>
    <submittedName>
        <fullName evidence="1">Uncharacterized protein</fullName>
    </submittedName>
</protein>
<dbReference type="AlphaFoldDB" id="Q7RHS6"/>
<comment type="caution">
    <text evidence="1">The sequence shown here is derived from an EMBL/GenBank/DDBJ whole genome shotgun (WGS) entry which is preliminary data.</text>
</comment>
<dbReference type="EMBL" id="AABL01001164">
    <property type="protein sequence ID" value="EAA15694.1"/>
    <property type="molecule type" value="Genomic_DNA"/>
</dbReference>
<reference evidence="1 2" key="1">
    <citation type="journal article" date="2002" name="Nature">
        <title>Genome sequence and comparative analysis of the model rodent malaria parasite Plasmodium yoelii yoelii.</title>
        <authorList>
            <person name="Carlton J.M."/>
            <person name="Angiuoli S.V."/>
            <person name="Suh B.B."/>
            <person name="Kooij T.W."/>
            <person name="Pertea M."/>
            <person name="Silva J.C."/>
            <person name="Ermolaeva M.D."/>
            <person name="Allen J.E."/>
            <person name="Selengut J.D."/>
            <person name="Koo H.L."/>
            <person name="Peterson J.D."/>
            <person name="Pop M."/>
            <person name="Kosack D.S."/>
            <person name="Shumway M.F."/>
            <person name="Bidwell S.L."/>
            <person name="Shallom S.J."/>
            <person name="van Aken S.E."/>
            <person name="Riedmuller S.B."/>
            <person name="Feldblyum T.V."/>
            <person name="Cho J.K."/>
            <person name="Quackenbush J."/>
            <person name="Sedegah M."/>
            <person name="Shoaibi A."/>
            <person name="Cummings L.M."/>
            <person name="Florens L."/>
            <person name="Yates J.R."/>
            <person name="Raine J.D."/>
            <person name="Sinden R.E."/>
            <person name="Harris M.A."/>
            <person name="Cunningham D.A."/>
            <person name="Preiser P.R."/>
            <person name="Bergman L.W."/>
            <person name="Vaidya A.B."/>
            <person name="van Lin L.H."/>
            <person name="Janse C.J."/>
            <person name="Waters A.P."/>
            <person name="Smith H.O."/>
            <person name="White O.R."/>
            <person name="Salzberg S.L."/>
            <person name="Venter J.C."/>
            <person name="Fraser C.M."/>
            <person name="Hoffman S.L."/>
            <person name="Gardner M.J."/>
            <person name="Carucci D.J."/>
        </authorList>
    </citation>
    <scope>NUCLEOTIDE SEQUENCE [LARGE SCALE GENOMIC DNA]</scope>
    <source>
        <strain evidence="1 2">17XNL</strain>
    </source>
</reference>